<accession>A0A5B7HC42</accession>
<comment type="caution">
    <text evidence="1">The sequence shown here is derived from an EMBL/GenBank/DDBJ whole genome shotgun (WGS) entry which is preliminary data.</text>
</comment>
<reference evidence="1 2" key="1">
    <citation type="submission" date="2019-05" db="EMBL/GenBank/DDBJ databases">
        <title>Another draft genome of Portunus trituberculatus and its Hox gene families provides insights of decapod evolution.</title>
        <authorList>
            <person name="Jeong J.-H."/>
            <person name="Song I."/>
            <person name="Kim S."/>
            <person name="Choi T."/>
            <person name="Kim D."/>
            <person name="Ryu S."/>
            <person name="Kim W."/>
        </authorList>
    </citation>
    <scope>NUCLEOTIDE SEQUENCE [LARGE SCALE GENOMIC DNA]</scope>
    <source>
        <tissue evidence="1">Muscle</tissue>
    </source>
</reference>
<sequence length="60" mass="6256">MIPPQHARSGVWRVLPDNLGPAHLVGCPAASCAAPSLPRGHCRAKQYKQALVSGMATPAI</sequence>
<evidence type="ECO:0000313" key="1">
    <source>
        <dbReference type="EMBL" id="MPC70301.1"/>
    </source>
</evidence>
<name>A0A5B7HC42_PORTR</name>
<dbReference type="EMBL" id="VSRR010030900">
    <property type="protein sequence ID" value="MPC70301.1"/>
    <property type="molecule type" value="Genomic_DNA"/>
</dbReference>
<proteinExistence type="predicted"/>
<gene>
    <name evidence="1" type="ORF">E2C01_064545</name>
</gene>
<keyword evidence="2" id="KW-1185">Reference proteome</keyword>
<evidence type="ECO:0000313" key="2">
    <source>
        <dbReference type="Proteomes" id="UP000324222"/>
    </source>
</evidence>
<organism evidence="1 2">
    <name type="scientific">Portunus trituberculatus</name>
    <name type="common">Swimming crab</name>
    <name type="synonym">Neptunus trituberculatus</name>
    <dbReference type="NCBI Taxonomy" id="210409"/>
    <lineage>
        <taxon>Eukaryota</taxon>
        <taxon>Metazoa</taxon>
        <taxon>Ecdysozoa</taxon>
        <taxon>Arthropoda</taxon>
        <taxon>Crustacea</taxon>
        <taxon>Multicrustacea</taxon>
        <taxon>Malacostraca</taxon>
        <taxon>Eumalacostraca</taxon>
        <taxon>Eucarida</taxon>
        <taxon>Decapoda</taxon>
        <taxon>Pleocyemata</taxon>
        <taxon>Brachyura</taxon>
        <taxon>Eubrachyura</taxon>
        <taxon>Portunoidea</taxon>
        <taxon>Portunidae</taxon>
        <taxon>Portuninae</taxon>
        <taxon>Portunus</taxon>
    </lineage>
</organism>
<dbReference type="Proteomes" id="UP000324222">
    <property type="component" value="Unassembled WGS sequence"/>
</dbReference>
<dbReference type="AlphaFoldDB" id="A0A5B7HC42"/>
<protein>
    <submittedName>
        <fullName evidence="1">Uncharacterized protein</fullName>
    </submittedName>
</protein>